<evidence type="ECO:0008006" key="3">
    <source>
        <dbReference type="Google" id="ProtNLM"/>
    </source>
</evidence>
<dbReference type="KEGG" id="hmn:HM131_16655"/>
<accession>A0A1W5ZYM6</accession>
<sequence length="269" mass="30072">MVHAVKPKWLGLIILIGLYTLLSGTSIAADEKESGKKEEGIPSHVLNISKDNTYPNSTDDQELLEAEEITKELMEDTDVRITNPQLIEMLNETTLKPSPFAIGYRGEIFLGRWPLAYESKETNINWEYQEINVNELNNHGGEATEKINYVQKEEKSIKGGLTSRISHSDQMMKLILLEAQKNTKLPLSFNTVIGRGTKQNNSYAVPTNKVGILHAYAPAVNEKGEVAFGDVYIKLKGSKKTLSVKNVTRQGIGAWIPIQDHVSFSFELK</sequence>
<dbReference type="EMBL" id="CP020772">
    <property type="protein sequence ID" value="ARI78364.1"/>
    <property type="molecule type" value="Genomic_DNA"/>
</dbReference>
<gene>
    <name evidence="1" type="ORF">HM131_16655</name>
</gene>
<dbReference type="AlphaFoldDB" id="A0A1W5ZYM6"/>
<dbReference type="Proteomes" id="UP000192527">
    <property type="component" value="Chromosome"/>
</dbReference>
<organism evidence="1 2">
    <name type="scientific">Halobacillus mangrovi</name>
    <dbReference type="NCBI Taxonomy" id="402384"/>
    <lineage>
        <taxon>Bacteria</taxon>
        <taxon>Bacillati</taxon>
        <taxon>Bacillota</taxon>
        <taxon>Bacilli</taxon>
        <taxon>Bacillales</taxon>
        <taxon>Bacillaceae</taxon>
        <taxon>Halobacillus</taxon>
    </lineage>
</organism>
<protein>
    <recommendedName>
        <fullName evidence="3">YfkD-like protein</fullName>
    </recommendedName>
</protein>
<evidence type="ECO:0000313" key="2">
    <source>
        <dbReference type="Proteomes" id="UP000192527"/>
    </source>
</evidence>
<dbReference type="OrthoDB" id="2690238at2"/>
<proteinExistence type="predicted"/>
<reference evidence="1 2" key="1">
    <citation type="submission" date="2017-04" db="EMBL/GenBank/DDBJ databases">
        <title>The whole genome sequencing and assembly of Halobacillus mangrovi strain.</title>
        <authorList>
            <person name="Lee S.-J."/>
            <person name="Park M.-K."/>
            <person name="Kim J.-Y."/>
            <person name="Lee Y.-J."/>
            <person name="Yi H."/>
            <person name="Bahn Y.-S."/>
            <person name="Kim J.F."/>
            <person name="Lee D.-W."/>
        </authorList>
    </citation>
    <scope>NUCLEOTIDE SEQUENCE [LARGE SCALE GENOMIC DNA]</scope>
    <source>
        <strain evidence="1 2">KTB 131</strain>
    </source>
</reference>
<name>A0A1W5ZYM6_9BACI</name>
<dbReference type="InterPro" id="IPR025548">
    <property type="entry name" value="YfkD"/>
</dbReference>
<evidence type="ECO:0000313" key="1">
    <source>
        <dbReference type="EMBL" id="ARI78364.1"/>
    </source>
</evidence>
<dbReference type="Pfam" id="PF14167">
    <property type="entry name" value="YfkD"/>
    <property type="match status" value="1"/>
</dbReference>
<dbReference type="STRING" id="402384.HM131_16655"/>
<keyword evidence="2" id="KW-1185">Reference proteome</keyword>